<dbReference type="PANTHER" id="PTHR48097">
    <property type="entry name" value="L-THREONINE ALDOLASE-RELATED"/>
    <property type="match status" value="1"/>
</dbReference>
<comment type="subunit">
    <text evidence="3">Homotetramer.</text>
</comment>
<comment type="similarity">
    <text evidence="2">Belongs to the threonine aldolase family.</text>
</comment>
<reference evidence="6 7" key="1">
    <citation type="submission" date="2022-02" db="EMBL/GenBank/DDBJ databases">
        <title>Mesosutterella porci, a novel member of the family Sutterellaceae from pig feces.</title>
        <authorList>
            <person name="Wylensek D."/>
            <person name="Clavel T."/>
        </authorList>
    </citation>
    <scope>NUCLEOTIDE SEQUENCE [LARGE SCALE GENOMIC DNA]</scope>
    <source>
        <strain evidence="7">oilRF-744-wt-GAM-9</strain>
    </source>
</reference>
<dbReference type="GO" id="GO:0008483">
    <property type="term" value="F:transaminase activity"/>
    <property type="evidence" value="ECO:0007669"/>
    <property type="project" value="UniProtKB-KW"/>
</dbReference>
<dbReference type="Proteomes" id="UP001297600">
    <property type="component" value="Unassembled WGS sequence"/>
</dbReference>
<dbReference type="InterPro" id="IPR015421">
    <property type="entry name" value="PyrdxlP-dep_Trfase_major"/>
</dbReference>
<comment type="cofactor">
    <cofactor evidence="1">
        <name>pyridoxal 5'-phosphate</name>
        <dbReference type="ChEBI" id="CHEBI:597326"/>
    </cofactor>
</comment>
<dbReference type="InterPro" id="IPR015422">
    <property type="entry name" value="PyrdxlP-dep_Trfase_small"/>
</dbReference>
<feature type="domain" description="Aromatic amino acid beta-eliminating lyase/threonine aldolase" evidence="5">
    <location>
        <begin position="31"/>
        <end position="241"/>
    </location>
</feature>
<dbReference type="RefSeq" id="WP_237978128.1">
    <property type="nucleotide sequence ID" value="NZ_JAKNCT010000003.1"/>
</dbReference>
<dbReference type="EMBL" id="JAKNCT010000003">
    <property type="protein sequence ID" value="MCG5030473.1"/>
    <property type="molecule type" value="Genomic_DNA"/>
</dbReference>
<dbReference type="InterPro" id="IPR015424">
    <property type="entry name" value="PyrdxlP-dep_Trfase"/>
</dbReference>
<evidence type="ECO:0000259" key="5">
    <source>
        <dbReference type="Pfam" id="PF01212"/>
    </source>
</evidence>
<dbReference type="Gene3D" id="3.40.640.10">
    <property type="entry name" value="Type I PLP-dependent aspartate aminotransferase-like (Major domain)"/>
    <property type="match status" value="1"/>
</dbReference>
<organism evidence="6 7">
    <name type="scientific">Mesosutterella porci</name>
    <dbReference type="NCBI Taxonomy" id="2915351"/>
    <lineage>
        <taxon>Bacteria</taxon>
        <taxon>Pseudomonadati</taxon>
        <taxon>Pseudomonadota</taxon>
        <taxon>Betaproteobacteria</taxon>
        <taxon>Burkholderiales</taxon>
        <taxon>Sutterellaceae</taxon>
        <taxon>Mesosutterella</taxon>
    </lineage>
</organism>
<dbReference type="PANTHER" id="PTHR48097:SF5">
    <property type="entry name" value="LOW SPECIFICITY L-THREONINE ALDOLASE"/>
    <property type="match status" value="1"/>
</dbReference>
<evidence type="ECO:0000313" key="6">
    <source>
        <dbReference type="EMBL" id="MCG5030473.1"/>
    </source>
</evidence>
<proteinExistence type="inferred from homology"/>
<accession>A0ABS9MR24</accession>
<dbReference type="SUPFAM" id="SSF53383">
    <property type="entry name" value="PLP-dependent transferases"/>
    <property type="match status" value="1"/>
</dbReference>
<evidence type="ECO:0000256" key="3">
    <source>
        <dbReference type="ARBA" id="ARBA00011881"/>
    </source>
</evidence>
<comment type="caution">
    <text evidence="6">The sequence shown here is derived from an EMBL/GenBank/DDBJ whole genome shotgun (WGS) entry which is preliminary data.</text>
</comment>
<name>A0ABS9MR24_9BURK</name>
<dbReference type="InterPro" id="IPR001597">
    <property type="entry name" value="ArAA_b-elim_lyase/Thr_aldolase"/>
</dbReference>
<evidence type="ECO:0000256" key="2">
    <source>
        <dbReference type="ARBA" id="ARBA00006966"/>
    </source>
</evidence>
<evidence type="ECO:0000256" key="4">
    <source>
        <dbReference type="ARBA" id="ARBA00022898"/>
    </source>
</evidence>
<evidence type="ECO:0000256" key="1">
    <source>
        <dbReference type="ARBA" id="ARBA00001933"/>
    </source>
</evidence>
<keyword evidence="6" id="KW-0808">Transferase</keyword>
<keyword evidence="4" id="KW-0663">Pyridoxal phosphate</keyword>
<dbReference type="Gene3D" id="3.90.1150.10">
    <property type="entry name" value="Aspartate Aminotransferase, domain 1"/>
    <property type="match status" value="1"/>
</dbReference>
<gene>
    <name evidence="6" type="ORF">MAF45_03300</name>
</gene>
<sequence length="344" mass="37329">MIRFNNDYCCGAHPLILKAFERTNPERYPGYGVDDWCAKAAGMIREAAGVPEAAVFFFPGATQANFVVAAAALASTESVIAADTGHISCHECASVENTGHKVLTLPNVDGKLTAEAVESCARRYVESGEAEYITRPAMVYLSFPTESGTLYSRAELEAISAVCRRYGMLLFVDGARMSYGLMSEANDLTLKDFGRLADVFYLGGTKCGAMFGEAVVITRPALARRFKARMKQNGAVLAKGWVLGLQFCTLLEGGLYFDIAKKADEQAMRIRRAFLGRGFAMSGSSPTNQQFVLLGEEQKRALARKYIFEDEGAVRGGLSVVRFCTSWSTSDAEVDELVADIAGL</sequence>
<keyword evidence="7" id="KW-1185">Reference proteome</keyword>
<keyword evidence="6" id="KW-0032">Aminotransferase</keyword>
<evidence type="ECO:0000313" key="7">
    <source>
        <dbReference type="Proteomes" id="UP001297600"/>
    </source>
</evidence>
<dbReference type="Pfam" id="PF01212">
    <property type="entry name" value="Beta_elim_lyase"/>
    <property type="match status" value="1"/>
</dbReference>
<protein>
    <submittedName>
        <fullName evidence="6">Aminotransferase class I/II-fold pyridoxal phosphate-dependent enzyme</fullName>
    </submittedName>
</protein>